<proteinExistence type="predicted"/>
<accession>A0ABS9CUN0</accession>
<dbReference type="SUPFAM" id="SSF103025">
    <property type="entry name" value="Folate-binding domain"/>
    <property type="match status" value="1"/>
</dbReference>
<sequence length="175" mass="18434">MSNLAEITRSNARGMITLRGDLTSAKMKSAVKAACGQGMPTSAQVLGDGDGGVAWMSPDELLVMVPYDDVADVIADLNSALKGEHALVADVSDARAVFSINGADAHEVLARVCPVDLHVDSFAIGQFRRTRLAQVAAAFWRHEAGFDVVCFRSVGDYVDGVLRNAAQASKVGALD</sequence>
<gene>
    <name evidence="1" type="ORF">L0664_05200</name>
</gene>
<dbReference type="RefSeq" id="WP_235224558.1">
    <property type="nucleotide sequence ID" value="NZ_JAKGAQ010000001.1"/>
</dbReference>
<comment type="caution">
    <text evidence="1">The sequence shown here is derived from an EMBL/GenBank/DDBJ whole genome shotgun (WGS) entry which is preliminary data.</text>
</comment>
<organism evidence="1 2">
    <name type="scientific">Octadecabacter dasysiphoniae</name>
    <dbReference type="NCBI Taxonomy" id="2909341"/>
    <lineage>
        <taxon>Bacteria</taxon>
        <taxon>Pseudomonadati</taxon>
        <taxon>Pseudomonadota</taxon>
        <taxon>Alphaproteobacteria</taxon>
        <taxon>Rhodobacterales</taxon>
        <taxon>Roseobacteraceae</taxon>
        <taxon>Octadecabacter</taxon>
    </lineage>
</organism>
<reference evidence="1 2" key="1">
    <citation type="submission" date="2022-01" db="EMBL/GenBank/DDBJ databases">
        <title>Octadecabacter sp. nov., isolated from a marine alga.</title>
        <authorList>
            <person name="Jin M.S."/>
            <person name="Kim H.M."/>
            <person name="Han D.M."/>
            <person name="Jung J.J."/>
            <person name="Jeon C.O."/>
        </authorList>
    </citation>
    <scope>NUCLEOTIDE SEQUENCE [LARGE SCALE GENOMIC DNA]</scope>
    <source>
        <strain evidence="1 2">G9-8</strain>
    </source>
</reference>
<keyword evidence="2" id="KW-1185">Reference proteome</keyword>
<dbReference type="EMBL" id="JAKGAQ010000001">
    <property type="protein sequence ID" value="MCF2870457.1"/>
    <property type="molecule type" value="Genomic_DNA"/>
</dbReference>
<dbReference type="InterPro" id="IPR007375">
    <property type="entry name" value="SoxG"/>
</dbReference>
<evidence type="ECO:0000313" key="2">
    <source>
        <dbReference type="Proteomes" id="UP001200557"/>
    </source>
</evidence>
<protein>
    <submittedName>
        <fullName evidence="1">Sarcosine oxidase subunit gamma</fullName>
    </submittedName>
</protein>
<evidence type="ECO:0000313" key="1">
    <source>
        <dbReference type="EMBL" id="MCF2870457.1"/>
    </source>
</evidence>
<dbReference type="Gene3D" id="3.30.1360.120">
    <property type="entry name" value="Probable tRNA modification gtpase trme, domain 1"/>
    <property type="match status" value="1"/>
</dbReference>
<dbReference type="Proteomes" id="UP001200557">
    <property type="component" value="Unassembled WGS sequence"/>
</dbReference>
<dbReference type="Pfam" id="PF04268">
    <property type="entry name" value="SoxG"/>
    <property type="match status" value="1"/>
</dbReference>
<name>A0ABS9CUN0_9RHOB</name>
<dbReference type="Gene3D" id="3.30.70.1520">
    <property type="entry name" value="Heterotetrameric sarcosine oxidase"/>
    <property type="match status" value="1"/>
</dbReference>
<dbReference type="InterPro" id="IPR027266">
    <property type="entry name" value="TrmE/GcvT-like"/>
</dbReference>